<dbReference type="AlphaFoldDB" id="A0A4Q6XFW0"/>
<reference evidence="1 2" key="1">
    <citation type="submission" date="2019-02" db="EMBL/GenBank/DDBJ databases">
        <authorList>
            <person name="Li Y."/>
        </authorList>
    </citation>
    <scope>NUCLEOTIDE SEQUENCE [LARGE SCALE GENOMIC DNA]</scope>
    <source>
        <strain evidence="1 2">30C10-4-7</strain>
    </source>
</reference>
<evidence type="ECO:0000313" key="2">
    <source>
        <dbReference type="Proteomes" id="UP000292855"/>
    </source>
</evidence>
<dbReference type="PROSITE" id="PS51257">
    <property type="entry name" value="PROKAR_LIPOPROTEIN"/>
    <property type="match status" value="1"/>
</dbReference>
<evidence type="ECO:0008006" key="3">
    <source>
        <dbReference type="Google" id="ProtNLM"/>
    </source>
</evidence>
<comment type="caution">
    <text evidence="1">The sequence shown here is derived from an EMBL/GenBank/DDBJ whole genome shotgun (WGS) entry which is preliminary data.</text>
</comment>
<dbReference type="Proteomes" id="UP000292855">
    <property type="component" value="Unassembled WGS sequence"/>
</dbReference>
<keyword evidence="2" id="KW-1185">Reference proteome</keyword>
<dbReference type="RefSeq" id="WP_130143617.1">
    <property type="nucleotide sequence ID" value="NZ_SGIT01000007.1"/>
</dbReference>
<organism evidence="1 2">
    <name type="scientific">Sphingobacterium corticibacterium</name>
    <dbReference type="NCBI Taxonomy" id="2484746"/>
    <lineage>
        <taxon>Bacteria</taxon>
        <taxon>Pseudomonadati</taxon>
        <taxon>Bacteroidota</taxon>
        <taxon>Sphingobacteriia</taxon>
        <taxon>Sphingobacteriales</taxon>
        <taxon>Sphingobacteriaceae</taxon>
        <taxon>Sphingobacterium</taxon>
    </lineage>
</organism>
<name>A0A4Q6XFW0_9SPHI</name>
<accession>A0A4Q6XFW0</accession>
<protein>
    <recommendedName>
        <fullName evidence="3">Lipoprotein</fullName>
    </recommendedName>
</protein>
<evidence type="ECO:0000313" key="1">
    <source>
        <dbReference type="EMBL" id="RZF57493.1"/>
    </source>
</evidence>
<gene>
    <name evidence="1" type="ORF">EWE74_20970</name>
</gene>
<dbReference type="EMBL" id="SGIT01000007">
    <property type="protein sequence ID" value="RZF57493.1"/>
    <property type="molecule type" value="Genomic_DNA"/>
</dbReference>
<sequence length="187" mass="21918">MKRFIYIISIGLFVLASCTSTRRMSRKFSEKPEVITSQFSGERYANKPADSSRDYARIPLWNQLAMYRPEKDSLPEIHRNAEISLSLEKNNMLKVIAYQDQEQLDGFEIPVRKRGKYLILENKTRVIPIPIIYFEVKESKEILAPLKNNRIGIHGYSDHTLWILFFGASSPGRSINEYERIDEMERR</sequence>
<dbReference type="OrthoDB" id="706854at2"/>
<proteinExistence type="predicted"/>